<feature type="region of interest" description="Disordered" evidence="1">
    <location>
        <begin position="347"/>
        <end position="375"/>
    </location>
</feature>
<organism evidence="2 3">
    <name type="scientific">Cirrhinus molitorella</name>
    <name type="common">mud carp</name>
    <dbReference type="NCBI Taxonomy" id="172907"/>
    <lineage>
        <taxon>Eukaryota</taxon>
        <taxon>Metazoa</taxon>
        <taxon>Chordata</taxon>
        <taxon>Craniata</taxon>
        <taxon>Vertebrata</taxon>
        <taxon>Euteleostomi</taxon>
        <taxon>Actinopterygii</taxon>
        <taxon>Neopterygii</taxon>
        <taxon>Teleostei</taxon>
        <taxon>Ostariophysi</taxon>
        <taxon>Cypriniformes</taxon>
        <taxon>Cyprinidae</taxon>
        <taxon>Labeoninae</taxon>
        <taxon>Labeonini</taxon>
        <taxon>Cirrhinus</taxon>
    </lineage>
</organism>
<dbReference type="Proteomes" id="UP001187343">
    <property type="component" value="Unassembled WGS sequence"/>
</dbReference>
<sequence>MSERSGVFICRCLVCEEGTAGVSGSTGGSRRCPVQQNIADVALRQVTSRARFGRRVAQTEGHSFSQTHFTRLSKTQAPAAREDLKPARGAGEILWARRTSSLVSGRIHLDPQPTPPPRQAPRNARNLPDLPFGSTDLRLTHSRAIRAGDSGVKLLRFGTEANCSQKASENISDLHEERLGVSGKRKLACVPATIAEKSEGWLRRGGEDTEKEDRESGARRAPVCRRGSHTPPRRPGGLLLFQRPSRAAGEPIQSPAQACREEELEFETRRDSGTGQTRSPSLSLSLRSKKKEARGKRCLWTLTSSQMCAQLKFEMDKPRCSSAQELANRDHYERPLYGKSSKKKRSFGVCQTSSSHMRELANRDHHERPLYRKSSKKKRSFGVCQTSSSHMRMRHGTIRGEFETLLSMKEKETHASDVGRRPVLQSPWPAVLFLPSTQRYVTGFSPWAGRAVWSLSRGEDLTFTALLKSAPSPPAYLPPWAISVQAQNLCLEDFTT</sequence>
<feature type="region of interest" description="Disordered" evidence="1">
    <location>
        <begin position="106"/>
        <end position="129"/>
    </location>
</feature>
<feature type="compositionally biased region" description="Basic and acidic residues" evidence="1">
    <location>
        <begin position="356"/>
        <end position="370"/>
    </location>
</feature>
<evidence type="ECO:0000313" key="3">
    <source>
        <dbReference type="Proteomes" id="UP001187343"/>
    </source>
</evidence>
<feature type="region of interest" description="Disordered" evidence="1">
    <location>
        <begin position="201"/>
        <end position="289"/>
    </location>
</feature>
<feature type="region of interest" description="Disordered" evidence="1">
    <location>
        <begin position="57"/>
        <end position="85"/>
    </location>
</feature>
<feature type="compositionally biased region" description="Polar residues" evidence="1">
    <location>
        <begin position="60"/>
        <end position="76"/>
    </location>
</feature>
<comment type="caution">
    <text evidence="2">The sequence shown here is derived from an EMBL/GenBank/DDBJ whole genome shotgun (WGS) entry which is preliminary data.</text>
</comment>
<gene>
    <name evidence="2" type="ORF">Q8A67_025829</name>
</gene>
<keyword evidence="3" id="KW-1185">Reference proteome</keyword>
<evidence type="ECO:0000256" key="1">
    <source>
        <dbReference type="SAM" id="MobiDB-lite"/>
    </source>
</evidence>
<evidence type="ECO:0000313" key="2">
    <source>
        <dbReference type="EMBL" id="KAK2867712.1"/>
    </source>
</evidence>
<feature type="compositionally biased region" description="Basic and acidic residues" evidence="1">
    <location>
        <begin position="201"/>
        <end position="218"/>
    </location>
</feature>
<accession>A0AA88P0W9</accession>
<feature type="compositionally biased region" description="Basic residues" evidence="1">
    <location>
        <begin position="222"/>
        <end position="232"/>
    </location>
</feature>
<reference evidence="2" key="1">
    <citation type="submission" date="2023-08" db="EMBL/GenBank/DDBJ databases">
        <title>Chromosome-level Genome Assembly of mud carp (Cirrhinus molitorella).</title>
        <authorList>
            <person name="Liu H."/>
        </authorList>
    </citation>
    <scope>NUCLEOTIDE SEQUENCE</scope>
    <source>
        <strain evidence="2">Prfri</strain>
        <tissue evidence="2">Muscle</tissue>
    </source>
</reference>
<proteinExistence type="predicted"/>
<name>A0AA88P0W9_9TELE</name>
<dbReference type="EMBL" id="JAUYZG010000025">
    <property type="protein sequence ID" value="KAK2867712.1"/>
    <property type="molecule type" value="Genomic_DNA"/>
</dbReference>
<protein>
    <submittedName>
        <fullName evidence="2">Uncharacterized protein</fullName>
    </submittedName>
</protein>
<dbReference type="AlphaFoldDB" id="A0AA88P0W9"/>